<proteinExistence type="predicted"/>
<keyword evidence="2" id="KW-0732">Signal</keyword>
<feature type="chain" id="PRO_5043449601" evidence="2">
    <location>
        <begin position="24"/>
        <end position="58"/>
    </location>
</feature>
<organism evidence="3 4">
    <name type="scientific">Larinioides sclopetarius</name>
    <dbReference type="NCBI Taxonomy" id="280406"/>
    <lineage>
        <taxon>Eukaryota</taxon>
        <taxon>Metazoa</taxon>
        <taxon>Ecdysozoa</taxon>
        <taxon>Arthropoda</taxon>
        <taxon>Chelicerata</taxon>
        <taxon>Arachnida</taxon>
        <taxon>Araneae</taxon>
        <taxon>Araneomorphae</taxon>
        <taxon>Entelegynae</taxon>
        <taxon>Araneoidea</taxon>
        <taxon>Araneidae</taxon>
        <taxon>Larinioides</taxon>
    </lineage>
</organism>
<keyword evidence="4" id="KW-1185">Reference proteome</keyword>
<sequence length="58" mass="6817">MFATPIYFAVLFPYLSWIHLSETYNTNIHEVPARKDQHLPLPTSRKSTLKPNLDTFVR</sequence>
<evidence type="ECO:0000313" key="4">
    <source>
        <dbReference type="Proteomes" id="UP001497382"/>
    </source>
</evidence>
<accession>A0AAV2AUX3</accession>
<dbReference type="Proteomes" id="UP001497382">
    <property type="component" value="Unassembled WGS sequence"/>
</dbReference>
<feature type="signal peptide" evidence="2">
    <location>
        <begin position="1"/>
        <end position="23"/>
    </location>
</feature>
<feature type="region of interest" description="Disordered" evidence="1">
    <location>
        <begin position="39"/>
        <end position="58"/>
    </location>
</feature>
<dbReference type="EMBL" id="CAXIEN010000221">
    <property type="protein sequence ID" value="CAL1287806.1"/>
    <property type="molecule type" value="Genomic_DNA"/>
</dbReference>
<evidence type="ECO:0000256" key="1">
    <source>
        <dbReference type="SAM" id="MobiDB-lite"/>
    </source>
</evidence>
<dbReference type="AlphaFoldDB" id="A0AAV2AUX3"/>
<evidence type="ECO:0000313" key="3">
    <source>
        <dbReference type="EMBL" id="CAL1287806.1"/>
    </source>
</evidence>
<protein>
    <submittedName>
        <fullName evidence="3">Uncharacterized protein</fullName>
    </submittedName>
</protein>
<gene>
    <name evidence="3" type="ORF">LARSCL_LOCUS15022</name>
</gene>
<name>A0AAV2AUX3_9ARAC</name>
<reference evidence="3 4" key="1">
    <citation type="submission" date="2024-04" db="EMBL/GenBank/DDBJ databases">
        <authorList>
            <person name="Rising A."/>
            <person name="Reimegard J."/>
            <person name="Sonavane S."/>
            <person name="Akerstrom W."/>
            <person name="Nylinder S."/>
            <person name="Hedman E."/>
            <person name="Kallberg Y."/>
        </authorList>
    </citation>
    <scope>NUCLEOTIDE SEQUENCE [LARGE SCALE GENOMIC DNA]</scope>
</reference>
<evidence type="ECO:0000256" key="2">
    <source>
        <dbReference type="SAM" id="SignalP"/>
    </source>
</evidence>
<comment type="caution">
    <text evidence="3">The sequence shown here is derived from an EMBL/GenBank/DDBJ whole genome shotgun (WGS) entry which is preliminary data.</text>
</comment>